<keyword evidence="4" id="KW-0347">Helicase</keyword>
<evidence type="ECO:0000256" key="4">
    <source>
        <dbReference type="ARBA" id="ARBA00022806"/>
    </source>
</evidence>
<feature type="domain" description="DNA2/NAM7 helicase helicase" evidence="6">
    <location>
        <begin position="1"/>
        <end position="248"/>
    </location>
</feature>
<organism evidence="8 9">
    <name type="scientific">Huso huso</name>
    <name type="common">Beluga</name>
    <name type="synonym">Acipenser huso</name>
    <dbReference type="NCBI Taxonomy" id="61971"/>
    <lineage>
        <taxon>Eukaryota</taxon>
        <taxon>Metazoa</taxon>
        <taxon>Chordata</taxon>
        <taxon>Craniata</taxon>
        <taxon>Vertebrata</taxon>
        <taxon>Euteleostomi</taxon>
        <taxon>Actinopterygii</taxon>
        <taxon>Chondrostei</taxon>
        <taxon>Acipenseriformes</taxon>
        <taxon>Acipenseridae</taxon>
        <taxon>Huso</taxon>
    </lineage>
</organism>
<proteinExistence type="inferred from homology"/>
<dbReference type="Gene3D" id="3.40.50.300">
    <property type="entry name" value="P-loop containing nucleotide triphosphate hydrolases"/>
    <property type="match status" value="2"/>
</dbReference>
<evidence type="ECO:0000256" key="5">
    <source>
        <dbReference type="ARBA" id="ARBA00022840"/>
    </source>
</evidence>
<accession>A0ABR0YH63</accession>
<comment type="similarity">
    <text evidence="1">Belongs to the DNA2/NAM7 helicase family.</text>
</comment>
<dbReference type="Proteomes" id="UP001369086">
    <property type="component" value="Unassembled WGS sequence"/>
</dbReference>
<dbReference type="PANTHER" id="PTHR43788:SF9">
    <property type="entry name" value="HELICASE WITH ZINC FINGER DOMAIN 2"/>
    <property type="match status" value="1"/>
</dbReference>
<dbReference type="Pfam" id="PF13086">
    <property type="entry name" value="AAA_11"/>
    <property type="match status" value="1"/>
</dbReference>
<evidence type="ECO:0000256" key="1">
    <source>
        <dbReference type="ARBA" id="ARBA00007913"/>
    </source>
</evidence>
<dbReference type="InterPro" id="IPR047187">
    <property type="entry name" value="SF1_C_Upf1"/>
</dbReference>
<comment type="caution">
    <text evidence="8">The sequence shown here is derived from an EMBL/GenBank/DDBJ whole genome shotgun (WGS) entry which is preliminary data.</text>
</comment>
<protein>
    <submittedName>
        <fullName evidence="8">Helicase with zinc finger domain 2-like</fullName>
    </submittedName>
</protein>
<evidence type="ECO:0000259" key="6">
    <source>
        <dbReference type="Pfam" id="PF13086"/>
    </source>
</evidence>
<reference evidence="8 9" key="1">
    <citation type="submission" date="2021-05" db="EMBL/GenBank/DDBJ databases">
        <authorList>
            <person name="Zahm M."/>
            <person name="Klopp C."/>
            <person name="Cabau C."/>
            <person name="Kuhl H."/>
            <person name="Suciu R."/>
            <person name="Ciorpac M."/>
            <person name="Holostenco D."/>
            <person name="Gessner J."/>
            <person name="Wuertz S."/>
            <person name="Hohne C."/>
            <person name="Stock M."/>
            <person name="Gislard M."/>
            <person name="Lluch J."/>
            <person name="Milhes M."/>
            <person name="Lampietro C."/>
            <person name="Lopez Roques C."/>
            <person name="Donnadieu C."/>
            <person name="Du K."/>
            <person name="Schartl M."/>
            <person name="Guiguen Y."/>
        </authorList>
    </citation>
    <scope>NUCLEOTIDE SEQUENCE [LARGE SCALE GENOMIC DNA]</scope>
    <source>
        <strain evidence="8">Hh-F2</strain>
        <tissue evidence="8">Blood</tissue>
    </source>
</reference>
<dbReference type="SUPFAM" id="SSF52540">
    <property type="entry name" value="P-loop containing nucleoside triphosphate hydrolases"/>
    <property type="match status" value="1"/>
</dbReference>
<keyword evidence="3" id="KW-0378">Hydrolase</keyword>
<evidence type="ECO:0000259" key="7">
    <source>
        <dbReference type="Pfam" id="PF13087"/>
    </source>
</evidence>
<dbReference type="InterPro" id="IPR050534">
    <property type="entry name" value="Coronavir_polyprotein_1ab"/>
</dbReference>
<gene>
    <name evidence="8" type="ORF">HHUSO_G28860</name>
</gene>
<dbReference type="InterPro" id="IPR041677">
    <property type="entry name" value="DNA2/NAM7_AAA_11"/>
</dbReference>
<evidence type="ECO:0000313" key="8">
    <source>
        <dbReference type="EMBL" id="KAK6471888.1"/>
    </source>
</evidence>
<dbReference type="Pfam" id="PF13087">
    <property type="entry name" value="AAA_12"/>
    <property type="match status" value="1"/>
</dbReference>
<keyword evidence="2" id="KW-0547">Nucleotide-binding</keyword>
<dbReference type="PANTHER" id="PTHR43788">
    <property type="entry name" value="DNA2/NAM7 HELICASE FAMILY MEMBER"/>
    <property type="match status" value="1"/>
</dbReference>
<dbReference type="InterPro" id="IPR041679">
    <property type="entry name" value="DNA2/NAM7-like_C"/>
</dbReference>
<dbReference type="InterPro" id="IPR027417">
    <property type="entry name" value="P-loop_NTPase"/>
</dbReference>
<feature type="domain" description="DNA2/NAM7 helicase-like C-terminal" evidence="7">
    <location>
        <begin position="256"/>
        <end position="459"/>
    </location>
</feature>
<dbReference type="EMBL" id="JAHFZB010000030">
    <property type="protein sequence ID" value="KAK6471888.1"/>
    <property type="molecule type" value="Genomic_DNA"/>
</dbReference>
<sequence>MNESQNNAIRQALKNSFTLIQGPPGTGKTVVGVHIVYWFHKMNLEASNAKKTRETNEAEETKKTCILYCGPSNKSVDVVAEYLLRFTETLRPLRVYSEQMEMIEFPYPGSILQLSRKSIREGKPKAELRSITLHHRIRTSQNPFSTLILSFDARIRREEDLTDEEVEQYKHILSKARQYELAKHDVILCTCTAAASPSLKLIVNPREILIDECAMATEPEALIPLVSYKPEKIVLLGDHKQLRPIVQNELLRKLGMEKSLFERYMDQAVMLDTQYRMHEEICAFPSMEFYKGRLKTDVIRPTSVLHAEWKRCTPILFGHVVGEEVSLVVSSEKGNENSKANLEEAEMAVRVAKLLINVSKVRPETIAILTPYNAQVSEIQKLLLKSEIQNVAVSTIMKSQGSEWRYVILSTVRSLPCSEIETEPTKSWIMKNLGFVTDPNQVNVGITRAQEGLCIIGNRNLLHCSSLWKKLLKHFTAKNCVVNAKDITVQKPRAR</sequence>
<evidence type="ECO:0000256" key="3">
    <source>
        <dbReference type="ARBA" id="ARBA00022801"/>
    </source>
</evidence>
<dbReference type="CDD" id="cd18808">
    <property type="entry name" value="SF1_C_Upf1"/>
    <property type="match status" value="1"/>
</dbReference>
<keyword evidence="5" id="KW-0067">ATP-binding</keyword>
<keyword evidence="9" id="KW-1185">Reference proteome</keyword>
<evidence type="ECO:0000313" key="9">
    <source>
        <dbReference type="Proteomes" id="UP001369086"/>
    </source>
</evidence>
<name>A0ABR0YH63_HUSHU</name>
<evidence type="ECO:0000256" key="2">
    <source>
        <dbReference type="ARBA" id="ARBA00022741"/>
    </source>
</evidence>